<dbReference type="RefSeq" id="WP_012930631.1">
    <property type="nucleotide sequence ID" value="NC_013730.1"/>
</dbReference>
<dbReference type="Proteomes" id="UP000002028">
    <property type="component" value="Chromosome"/>
</dbReference>
<keyword evidence="6 10" id="KW-0812">Transmembrane</keyword>
<comment type="similarity">
    <text evidence="2">Belongs to the TonB family.</text>
</comment>
<dbReference type="InterPro" id="IPR037066">
    <property type="entry name" value="Plug_dom_sf"/>
</dbReference>
<dbReference type="GO" id="GO:0098797">
    <property type="term" value="C:plasma membrane protein complex"/>
    <property type="evidence" value="ECO:0007669"/>
    <property type="project" value="TreeGrafter"/>
</dbReference>
<dbReference type="InterPro" id="IPR006260">
    <property type="entry name" value="TonB/TolA_C"/>
</dbReference>
<dbReference type="AlphaFoldDB" id="D2QTL5"/>
<dbReference type="eggNOG" id="COG1629">
    <property type="taxonomic scope" value="Bacteria"/>
</dbReference>
<dbReference type="InterPro" id="IPR051045">
    <property type="entry name" value="TonB-dependent_transducer"/>
</dbReference>
<dbReference type="SUPFAM" id="SSF49464">
    <property type="entry name" value="Carboxypeptidase regulatory domain-like"/>
    <property type="match status" value="1"/>
</dbReference>
<dbReference type="InterPro" id="IPR039426">
    <property type="entry name" value="TonB-dep_rcpt-like"/>
</dbReference>
<keyword evidence="14" id="KW-1185">Reference proteome</keyword>
<dbReference type="Pfam" id="PF13715">
    <property type="entry name" value="CarbopepD_reg_2"/>
    <property type="match status" value="1"/>
</dbReference>
<feature type="domain" description="TonB C-terminal" evidence="12">
    <location>
        <begin position="584"/>
        <end position="680"/>
    </location>
</feature>
<dbReference type="SUPFAM" id="SSF74653">
    <property type="entry name" value="TolA/TonB C-terminal domain"/>
    <property type="match status" value="2"/>
</dbReference>
<dbReference type="PANTHER" id="PTHR33446">
    <property type="entry name" value="PROTEIN TONB-RELATED"/>
    <property type="match status" value="1"/>
</dbReference>
<dbReference type="Pfam" id="PF03544">
    <property type="entry name" value="TonB_C"/>
    <property type="match status" value="2"/>
</dbReference>
<dbReference type="InterPro" id="IPR008969">
    <property type="entry name" value="CarboxyPept-like_regulatory"/>
</dbReference>
<keyword evidence="4" id="KW-1003">Cell membrane</keyword>
<evidence type="ECO:0000256" key="11">
    <source>
        <dbReference type="SAM" id="Phobius"/>
    </source>
</evidence>
<evidence type="ECO:0000256" key="9">
    <source>
        <dbReference type="ARBA" id="ARBA00023136"/>
    </source>
</evidence>
<organism evidence="13 14">
    <name type="scientific">Spirosoma linguale (strain ATCC 33905 / DSM 74 / LMG 10896 / Claus 1)</name>
    <dbReference type="NCBI Taxonomy" id="504472"/>
    <lineage>
        <taxon>Bacteria</taxon>
        <taxon>Pseudomonadati</taxon>
        <taxon>Bacteroidota</taxon>
        <taxon>Cytophagia</taxon>
        <taxon>Cytophagales</taxon>
        <taxon>Cytophagaceae</taxon>
        <taxon>Spirosoma</taxon>
    </lineage>
</organism>
<dbReference type="eggNOG" id="COG4219">
    <property type="taxonomic scope" value="Bacteria"/>
</dbReference>
<evidence type="ECO:0000256" key="3">
    <source>
        <dbReference type="ARBA" id="ARBA00022448"/>
    </source>
</evidence>
<reference evidence="13 14" key="1">
    <citation type="journal article" date="2010" name="Stand. Genomic Sci.">
        <title>Complete genome sequence of Spirosoma linguale type strain (1).</title>
        <authorList>
            <person name="Lail K."/>
            <person name="Sikorski J."/>
            <person name="Saunders E."/>
            <person name="Lapidus A."/>
            <person name="Glavina Del Rio T."/>
            <person name="Copeland A."/>
            <person name="Tice H."/>
            <person name="Cheng J.-F."/>
            <person name="Lucas S."/>
            <person name="Nolan M."/>
            <person name="Bruce D."/>
            <person name="Goodwin L."/>
            <person name="Pitluck S."/>
            <person name="Ivanova N."/>
            <person name="Mavromatis K."/>
            <person name="Ovchinnikova G."/>
            <person name="Pati A."/>
            <person name="Chen A."/>
            <person name="Palaniappan K."/>
            <person name="Land M."/>
            <person name="Hauser L."/>
            <person name="Chang Y.-J."/>
            <person name="Jeffries C.D."/>
            <person name="Chain P."/>
            <person name="Brettin T."/>
            <person name="Detter J.C."/>
            <person name="Schuetze A."/>
            <person name="Rohde M."/>
            <person name="Tindall B.J."/>
            <person name="Goeker M."/>
            <person name="Bristow J."/>
            <person name="Eisen J.A."/>
            <person name="Markowitz V."/>
            <person name="Hugenholtz P."/>
            <person name="Kyrpides N.C."/>
            <person name="Klenk H.-P."/>
            <person name="Chen F."/>
        </authorList>
    </citation>
    <scope>NUCLEOTIDE SEQUENCE [LARGE SCALE GENOMIC DNA]</scope>
    <source>
        <strain evidence="14">ATCC 33905 / DSM 74 / LMG 10896 / Claus 1</strain>
    </source>
</reference>
<sequence length="804" mass="88367">MNALDYLLKANLYGLLFASCYWLLLRRHTFFGLNRAYLLASVVLSLTLPLVTLPTKTVETLPVPVGVMSLPVTTVSVATVDTNQPESGPDWEQLALWGYGLVALALLVRLGVRTGRLLRLIRQSPRQVQDGYVLVQPNDPTLPTFSFFNYVILNPADKDNALILRHELVHVRQWHSADVLGLGIVQAVFWACPALLLIARLLRQVHEFLADQPATQQTEYARFLVAYSFGAHPALGGPDTLTNSFFNPSLLKQRIIMLQQKATTRWALGKYVLVLPLAFGLLAMTTAREEITAAVDSFQDEEITVTGKVTSSVDGKPLPGASVVIVNTRKGTNTTATGEFTLTNVPKNGSLAFSFIGYRTDVLSLDAFKSRTKNNQLSLSPKLTPTLQDELPPMGATAAYKAIKPNPAMPIRTPPSSETINGEVYTAVEEPAVFPTGIPGLMQYVAHTLRYPAKAKASGIQGDVYVIFTVLPTGGIGDVKINKNIKRIGGGCEEEAIRIVSQMPKWIPAKQNNKPVSNRYQLPIRFELEKKTDDKRTGQVSGNQLNEVQVVAYEPTSAPTPKKLVSQTGDEIFMVVEKQPEFPGGIRALYQYLARNLRYPVEARQNKVQGRVYVKFIIDKTGAIRELRVLKGIGGGCDEEAIRVMSQMPNWIPGEQQGKPVSVMYNLPIQFSLEKNTEDKRTGQVTPSQNLDSEQSTVNILDKNKNGGLIGYNDMMVGSRTRFSRLPLDSLRKPGEVHARANITIRGNLTGEDPLFIIDGIEAKSGISHLNPNNIDNVTVLKGESAAVYGEKGKNGVVIITTKK</sequence>
<evidence type="ECO:0000256" key="5">
    <source>
        <dbReference type="ARBA" id="ARBA00022519"/>
    </source>
</evidence>
<dbReference type="HOGENOM" id="CLU_013798_1_0_10"/>
<dbReference type="GO" id="GO:0015031">
    <property type="term" value="P:protein transport"/>
    <property type="evidence" value="ECO:0007669"/>
    <property type="project" value="UniProtKB-KW"/>
</dbReference>
<dbReference type="Gene3D" id="3.30.1150.10">
    <property type="match status" value="2"/>
</dbReference>
<dbReference type="KEGG" id="sli:Slin_6188"/>
<keyword evidence="5" id="KW-0997">Cell inner membrane</keyword>
<feature type="transmembrane region" description="Helical" evidence="11">
    <location>
        <begin position="94"/>
        <end position="112"/>
    </location>
</feature>
<dbReference type="PROSITE" id="PS52016">
    <property type="entry name" value="TONB_DEPENDENT_REC_3"/>
    <property type="match status" value="1"/>
</dbReference>
<keyword evidence="3 10" id="KW-0813">Transport</keyword>
<dbReference type="InterPro" id="IPR037682">
    <property type="entry name" value="TonB_C"/>
</dbReference>
<accession>D2QTL5</accession>
<proteinExistence type="inferred from homology"/>
<evidence type="ECO:0000313" key="13">
    <source>
        <dbReference type="EMBL" id="ADB42147.1"/>
    </source>
</evidence>
<protein>
    <submittedName>
        <fullName evidence="13">TonB family protein</fullName>
    </submittedName>
</protein>
<gene>
    <name evidence="13" type="ordered locus">Slin_6188</name>
</gene>
<dbReference type="GO" id="GO:0009279">
    <property type="term" value="C:cell outer membrane"/>
    <property type="evidence" value="ECO:0007669"/>
    <property type="project" value="UniProtKB-SubCell"/>
</dbReference>
<dbReference type="Gene3D" id="2.60.40.1120">
    <property type="entry name" value="Carboxypeptidase-like, regulatory domain"/>
    <property type="match status" value="1"/>
</dbReference>
<dbReference type="InterPro" id="IPR012910">
    <property type="entry name" value="Plug_dom"/>
</dbReference>
<feature type="transmembrane region" description="Helical" evidence="11">
    <location>
        <begin position="36"/>
        <end position="53"/>
    </location>
</feature>
<evidence type="ECO:0000256" key="6">
    <source>
        <dbReference type="ARBA" id="ARBA00022692"/>
    </source>
</evidence>
<name>D2QTL5_SPILD</name>
<dbReference type="Pfam" id="PF07715">
    <property type="entry name" value="Plug"/>
    <property type="match status" value="1"/>
</dbReference>
<dbReference type="EMBL" id="CP001769">
    <property type="protein sequence ID" value="ADB42147.1"/>
    <property type="molecule type" value="Genomic_DNA"/>
</dbReference>
<dbReference type="eggNOG" id="COG0810">
    <property type="taxonomic scope" value="Bacteria"/>
</dbReference>
<keyword evidence="10" id="KW-0998">Cell outer membrane</keyword>
<feature type="transmembrane region" description="Helical" evidence="11">
    <location>
        <begin position="6"/>
        <end position="24"/>
    </location>
</feature>
<evidence type="ECO:0000256" key="10">
    <source>
        <dbReference type="PROSITE-ProRule" id="PRU01360"/>
    </source>
</evidence>
<keyword evidence="10" id="KW-1134">Transmembrane beta strand</keyword>
<dbReference type="GO" id="GO:0055085">
    <property type="term" value="P:transmembrane transport"/>
    <property type="evidence" value="ECO:0007669"/>
    <property type="project" value="InterPro"/>
</dbReference>
<evidence type="ECO:0000256" key="1">
    <source>
        <dbReference type="ARBA" id="ARBA00004383"/>
    </source>
</evidence>
<dbReference type="SUPFAM" id="SSF56935">
    <property type="entry name" value="Porins"/>
    <property type="match status" value="1"/>
</dbReference>
<evidence type="ECO:0000313" key="14">
    <source>
        <dbReference type="Proteomes" id="UP000002028"/>
    </source>
</evidence>
<keyword evidence="7" id="KW-0653">Protein transport</keyword>
<dbReference type="PROSITE" id="PS52015">
    <property type="entry name" value="TONB_CTD"/>
    <property type="match status" value="2"/>
</dbReference>
<dbReference type="GO" id="GO:0031992">
    <property type="term" value="F:energy transducer activity"/>
    <property type="evidence" value="ECO:0007669"/>
    <property type="project" value="TreeGrafter"/>
</dbReference>
<evidence type="ECO:0000256" key="7">
    <source>
        <dbReference type="ARBA" id="ARBA00022927"/>
    </source>
</evidence>
<feature type="domain" description="TonB C-terminal" evidence="12">
    <location>
        <begin position="436"/>
        <end position="535"/>
    </location>
</feature>
<keyword evidence="9 10" id="KW-0472">Membrane</keyword>
<evidence type="ECO:0000256" key="8">
    <source>
        <dbReference type="ARBA" id="ARBA00022989"/>
    </source>
</evidence>
<dbReference type="STRING" id="504472.Slin_6188"/>
<dbReference type="Gene3D" id="2.170.130.10">
    <property type="entry name" value="TonB-dependent receptor, plug domain"/>
    <property type="match status" value="1"/>
</dbReference>
<dbReference type="PANTHER" id="PTHR33446:SF2">
    <property type="entry name" value="PROTEIN TONB"/>
    <property type="match status" value="1"/>
</dbReference>
<evidence type="ECO:0000256" key="4">
    <source>
        <dbReference type="ARBA" id="ARBA00022475"/>
    </source>
</evidence>
<evidence type="ECO:0000259" key="12">
    <source>
        <dbReference type="PROSITE" id="PS52015"/>
    </source>
</evidence>
<keyword evidence="8 11" id="KW-1133">Transmembrane helix</keyword>
<evidence type="ECO:0000256" key="2">
    <source>
        <dbReference type="ARBA" id="ARBA00006555"/>
    </source>
</evidence>
<comment type="similarity">
    <text evidence="10">Belongs to the TonB-dependent receptor family.</text>
</comment>
<comment type="subcellular location">
    <subcellularLocation>
        <location evidence="1">Cell inner membrane</location>
        <topology evidence="1">Single-pass membrane protein</topology>
        <orientation evidence="1">Periplasmic side</orientation>
    </subcellularLocation>
    <subcellularLocation>
        <location evidence="10">Cell outer membrane</location>
        <topology evidence="10">Multi-pass membrane protein</topology>
    </subcellularLocation>
</comment>
<feature type="transmembrane region" description="Helical" evidence="11">
    <location>
        <begin position="179"/>
        <end position="202"/>
    </location>
</feature>
<dbReference type="NCBIfam" id="TIGR01352">
    <property type="entry name" value="tonB_Cterm"/>
    <property type="match status" value="2"/>
</dbReference>